<keyword evidence="4" id="KW-0808">Transferase</keyword>
<dbReference type="PANTHER" id="PTHR23028:SF134">
    <property type="entry name" value="PUTATIVE (AFU_ORTHOLOGUE AFUA_4G08520)-RELATED"/>
    <property type="match status" value="1"/>
</dbReference>
<dbReference type="Proteomes" id="UP001302126">
    <property type="component" value="Unassembled WGS sequence"/>
</dbReference>
<evidence type="ECO:0000313" key="5">
    <source>
        <dbReference type="Proteomes" id="UP001302126"/>
    </source>
</evidence>
<proteinExistence type="predicted"/>
<evidence type="ECO:0000256" key="2">
    <source>
        <dbReference type="SAM" id="Phobius"/>
    </source>
</evidence>
<name>A0AAN7AL19_9PEZI</name>
<keyword evidence="2" id="KW-0472">Membrane</keyword>
<feature type="transmembrane region" description="Helical" evidence="2">
    <location>
        <begin position="344"/>
        <end position="367"/>
    </location>
</feature>
<sequence>MKGHTPSSSSHHTTIIGSSSYEETMALFHEKAPSSDLGSDAGSSSRDESETFSSSSTLTTRNSSPARSEILGGISSQPFSSQLPISMPSLPSIPWPSSSHCRRRLFPLLTKIGIFLLPSFLQPKGHHHTTLRLSPTAYLDGIRGLAALFVFFCHYFYTCYVIATGYGLDEGNYHLLKLPFIRLLYSGPPMVCVFFVVSGYALSLKPLKQIRARQFAELSNTMSSFIFRRGLRLFLPAAISTFFICLLVRSGWYAANADFATSDLYLRNVQETHYEGHPEDWGLQIQEWACDLFQFVHVWDWTAFGGSTSMDVHLWTIPVEFRASMALFLSLMGMARLKTARKRFAVLGFLVLFCYYSARWEMVLFYAGMGLAEMDLIRGAHTPSQRTEKEEVLPLKSARPKRWNGKVKKWWWLGMSVLGLYLMSQPDQGSDMTPGWFFLTDLIPLWWNYDDLYRYWQSVGAVIFVMAVGRSKGWQRFFESPVVQYFGKISYALYLMHGPVLHTAGYSIERFVWQRVTGVESDMAYHVGFGLAAVFVVPITIWVADVFWRGVDAPVVRFAKWFEGVWTIEE</sequence>
<accession>A0AAN7AL19</accession>
<feature type="transmembrane region" description="Helical" evidence="2">
    <location>
        <begin position="312"/>
        <end position="332"/>
    </location>
</feature>
<organism evidence="4 5">
    <name type="scientific">Podospora australis</name>
    <dbReference type="NCBI Taxonomy" id="1536484"/>
    <lineage>
        <taxon>Eukaryota</taxon>
        <taxon>Fungi</taxon>
        <taxon>Dikarya</taxon>
        <taxon>Ascomycota</taxon>
        <taxon>Pezizomycotina</taxon>
        <taxon>Sordariomycetes</taxon>
        <taxon>Sordariomycetidae</taxon>
        <taxon>Sordariales</taxon>
        <taxon>Podosporaceae</taxon>
        <taxon>Podospora</taxon>
    </lineage>
</organism>
<evidence type="ECO:0000256" key="1">
    <source>
        <dbReference type="SAM" id="MobiDB-lite"/>
    </source>
</evidence>
<feature type="transmembrane region" description="Helical" evidence="2">
    <location>
        <begin position="452"/>
        <end position="469"/>
    </location>
</feature>
<feature type="transmembrane region" description="Helical" evidence="2">
    <location>
        <begin position="183"/>
        <end position="204"/>
    </location>
</feature>
<feature type="compositionally biased region" description="Low complexity" evidence="1">
    <location>
        <begin position="34"/>
        <end position="44"/>
    </location>
</feature>
<dbReference type="AlphaFoldDB" id="A0AAN7AL19"/>
<dbReference type="GO" id="GO:0016747">
    <property type="term" value="F:acyltransferase activity, transferring groups other than amino-acyl groups"/>
    <property type="evidence" value="ECO:0007669"/>
    <property type="project" value="InterPro"/>
</dbReference>
<evidence type="ECO:0000313" key="4">
    <source>
        <dbReference type="EMBL" id="KAK4190614.1"/>
    </source>
</evidence>
<reference evidence="4" key="1">
    <citation type="journal article" date="2023" name="Mol. Phylogenet. Evol.">
        <title>Genome-scale phylogeny and comparative genomics of the fungal order Sordariales.</title>
        <authorList>
            <person name="Hensen N."/>
            <person name="Bonometti L."/>
            <person name="Westerberg I."/>
            <person name="Brannstrom I.O."/>
            <person name="Guillou S."/>
            <person name="Cros-Aarteil S."/>
            <person name="Calhoun S."/>
            <person name="Haridas S."/>
            <person name="Kuo A."/>
            <person name="Mondo S."/>
            <person name="Pangilinan J."/>
            <person name="Riley R."/>
            <person name="LaButti K."/>
            <person name="Andreopoulos B."/>
            <person name="Lipzen A."/>
            <person name="Chen C."/>
            <person name="Yan M."/>
            <person name="Daum C."/>
            <person name="Ng V."/>
            <person name="Clum A."/>
            <person name="Steindorff A."/>
            <person name="Ohm R.A."/>
            <person name="Martin F."/>
            <person name="Silar P."/>
            <person name="Natvig D.O."/>
            <person name="Lalanne C."/>
            <person name="Gautier V."/>
            <person name="Ament-Velasquez S.L."/>
            <person name="Kruys A."/>
            <person name="Hutchinson M.I."/>
            <person name="Powell A.J."/>
            <person name="Barry K."/>
            <person name="Miller A.N."/>
            <person name="Grigoriev I.V."/>
            <person name="Debuchy R."/>
            <person name="Gladieux P."/>
            <person name="Hiltunen Thoren M."/>
            <person name="Johannesson H."/>
        </authorList>
    </citation>
    <scope>NUCLEOTIDE SEQUENCE</scope>
    <source>
        <strain evidence="4">PSN309</strain>
    </source>
</reference>
<feature type="transmembrane region" description="Helical" evidence="2">
    <location>
        <begin position="142"/>
        <end position="163"/>
    </location>
</feature>
<keyword evidence="4" id="KW-0012">Acyltransferase</keyword>
<keyword evidence="2" id="KW-0812">Transmembrane</keyword>
<evidence type="ECO:0000259" key="3">
    <source>
        <dbReference type="Pfam" id="PF01757"/>
    </source>
</evidence>
<protein>
    <submittedName>
        <fullName evidence="4">Acyltransferase</fullName>
    </submittedName>
</protein>
<dbReference type="InterPro" id="IPR050879">
    <property type="entry name" value="Acyltransferase_3"/>
</dbReference>
<feature type="domain" description="Acyltransferase 3" evidence="3">
    <location>
        <begin position="137"/>
        <end position="546"/>
    </location>
</feature>
<feature type="transmembrane region" description="Helical" evidence="2">
    <location>
        <begin position="528"/>
        <end position="548"/>
    </location>
</feature>
<keyword evidence="2" id="KW-1133">Transmembrane helix</keyword>
<comment type="caution">
    <text evidence="4">The sequence shown here is derived from an EMBL/GenBank/DDBJ whole genome shotgun (WGS) entry which is preliminary data.</text>
</comment>
<dbReference type="PANTHER" id="PTHR23028">
    <property type="entry name" value="ACETYLTRANSFERASE"/>
    <property type="match status" value="1"/>
</dbReference>
<dbReference type="Pfam" id="PF01757">
    <property type="entry name" value="Acyl_transf_3"/>
    <property type="match status" value="1"/>
</dbReference>
<reference evidence="4" key="2">
    <citation type="submission" date="2023-05" db="EMBL/GenBank/DDBJ databases">
        <authorList>
            <consortium name="Lawrence Berkeley National Laboratory"/>
            <person name="Steindorff A."/>
            <person name="Hensen N."/>
            <person name="Bonometti L."/>
            <person name="Westerberg I."/>
            <person name="Brannstrom I.O."/>
            <person name="Guillou S."/>
            <person name="Cros-Aarteil S."/>
            <person name="Calhoun S."/>
            <person name="Haridas S."/>
            <person name="Kuo A."/>
            <person name="Mondo S."/>
            <person name="Pangilinan J."/>
            <person name="Riley R."/>
            <person name="Labutti K."/>
            <person name="Andreopoulos B."/>
            <person name="Lipzen A."/>
            <person name="Chen C."/>
            <person name="Yanf M."/>
            <person name="Daum C."/>
            <person name="Ng V."/>
            <person name="Clum A."/>
            <person name="Ohm R."/>
            <person name="Martin F."/>
            <person name="Silar P."/>
            <person name="Natvig D."/>
            <person name="Lalanne C."/>
            <person name="Gautier V."/>
            <person name="Ament-Velasquez S.L."/>
            <person name="Kruys A."/>
            <person name="Hutchinson M.I."/>
            <person name="Powell A.J."/>
            <person name="Barry K."/>
            <person name="Miller A.N."/>
            <person name="Grigoriev I.V."/>
            <person name="Debuchy R."/>
            <person name="Gladieux P."/>
            <person name="Thoren M.H."/>
            <person name="Johannesson H."/>
        </authorList>
    </citation>
    <scope>NUCLEOTIDE SEQUENCE</scope>
    <source>
        <strain evidence="4">PSN309</strain>
    </source>
</reference>
<feature type="transmembrane region" description="Helical" evidence="2">
    <location>
        <begin position="233"/>
        <end position="255"/>
    </location>
</feature>
<keyword evidence="5" id="KW-1185">Reference proteome</keyword>
<feature type="region of interest" description="Disordered" evidence="1">
    <location>
        <begin position="27"/>
        <end position="67"/>
    </location>
</feature>
<gene>
    <name evidence="4" type="ORF">QBC35DRAFT_61612</name>
</gene>
<dbReference type="EMBL" id="MU864364">
    <property type="protein sequence ID" value="KAK4190614.1"/>
    <property type="molecule type" value="Genomic_DNA"/>
</dbReference>
<dbReference type="InterPro" id="IPR002656">
    <property type="entry name" value="Acyl_transf_3_dom"/>
</dbReference>
<feature type="compositionally biased region" description="Low complexity" evidence="1">
    <location>
        <begin position="51"/>
        <end position="64"/>
    </location>
</feature>